<keyword evidence="2" id="KW-1185">Reference proteome</keyword>
<protein>
    <submittedName>
        <fullName evidence="1">(Mediterranean fruit fly) hypothetical protein</fullName>
    </submittedName>
</protein>
<organism evidence="1 2">
    <name type="scientific">Ceratitis capitata</name>
    <name type="common">Mediterranean fruit fly</name>
    <name type="synonym">Tephritis capitata</name>
    <dbReference type="NCBI Taxonomy" id="7213"/>
    <lineage>
        <taxon>Eukaryota</taxon>
        <taxon>Metazoa</taxon>
        <taxon>Ecdysozoa</taxon>
        <taxon>Arthropoda</taxon>
        <taxon>Hexapoda</taxon>
        <taxon>Insecta</taxon>
        <taxon>Pterygota</taxon>
        <taxon>Neoptera</taxon>
        <taxon>Endopterygota</taxon>
        <taxon>Diptera</taxon>
        <taxon>Brachycera</taxon>
        <taxon>Muscomorpha</taxon>
        <taxon>Tephritoidea</taxon>
        <taxon>Tephritidae</taxon>
        <taxon>Ceratitis</taxon>
        <taxon>Ceratitis</taxon>
    </lineage>
</organism>
<sequence>MPPAHSLYAAPDYGRIHMFMNPSTSFMHTLTKALVQTPHFDAAPTITQFVRSKMRQSGIPVSHQWCKRYQQGTTSSYRNINNYNKQTFQFNSSIPNVA</sequence>
<dbReference type="Proteomes" id="UP000606786">
    <property type="component" value="Unassembled WGS sequence"/>
</dbReference>
<name>A0A811UA81_CERCA</name>
<evidence type="ECO:0000313" key="1">
    <source>
        <dbReference type="EMBL" id="CAD6995814.1"/>
    </source>
</evidence>
<reference evidence="1" key="1">
    <citation type="submission" date="2020-11" db="EMBL/GenBank/DDBJ databases">
        <authorList>
            <person name="Whitehead M."/>
        </authorList>
    </citation>
    <scope>NUCLEOTIDE SEQUENCE</scope>
    <source>
        <strain evidence="1">EGII</strain>
    </source>
</reference>
<evidence type="ECO:0000313" key="2">
    <source>
        <dbReference type="Proteomes" id="UP000606786"/>
    </source>
</evidence>
<accession>A0A811UA81</accession>
<comment type="caution">
    <text evidence="1">The sequence shown here is derived from an EMBL/GenBank/DDBJ whole genome shotgun (WGS) entry which is preliminary data.</text>
</comment>
<dbReference type="AlphaFoldDB" id="A0A811UA81"/>
<gene>
    <name evidence="1" type="ORF">CCAP1982_LOCUS4518</name>
</gene>
<proteinExistence type="predicted"/>
<dbReference type="EMBL" id="CAJHJT010000001">
    <property type="protein sequence ID" value="CAD6995814.1"/>
    <property type="molecule type" value="Genomic_DNA"/>
</dbReference>